<gene>
    <name evidence="1" type="ORF">GCM10022280_06570</name>
</gene>
<dbReference type="InterPro" id="IPR029033">
    <property type="entry name" value="His_PPase_superfam"/>
</dbReference>
<dbReference type="Proteomes" id="UP001500235">
    <property type="component" value="Unassembled WGS sequence"/>
</dbReference>
<dbReference type="SUPFAM" id="SSF53254">
    <property type="entry name" value="Phosphoglycerate mutase-like"/>
    <property type="match status" value="1"/>
</dbReference>
<evidence type="ECO:0000313" key="2">
    <source>
        <dbReference type="Proteomes" id="UP001500235"/>
    </source>
</evidence>
<dbReference type="Gene3D" id="3.40.50.1240">
    <property type="entry name" value="Phosphoglycerate mutase-like"/>
    <property type="match status" value="1"/>
</dbReference>
<comment type="caution">
    <text evidence="1">The sequence shown here is derived from an EMBL/GenBank/DDBJ whole genome shotgun (WGS) entry which is preliminary data.</text>
</comment>
<organism evidence="1 2">
    <name type="scientific">Sphingomonas swuensis</name>
    <dbReference type="NCBI Taxonomy" id="977800"/>
    <lineage>
        <taxon>Bacteria</taxon>
        <taxon>Pseudomonadati</taxon>
        <taxon>Pseudomonadota</taxon>
        <taxon>Alphaproteobacteria</taxon>
        <taxon>Sphingomonadales</taxon>
        <taxon>Sphingomonadaceae</taxon>
        <taxon>Sphingomonas</taxon>
    </lineage>
</organism>
<keyword evidence="2" id="KW-1185">Reference proteome</keyword>
<reference evidence="2" key="1">
    <citation type="journal article" date="2019" name="Int. J. Syst. Evol. Microbiol.">
        <title>The Global Catalogue of Microorganisms (GCM) 10K type strain sequencing project: providing services to taxonomists for standard genome sequencing and annotation.</title>
        <authorList>
            <consortium name="The Broad Institute Genomics Platform"/>
            <consortium name="The Broad Institute Genome Sequencing Center for Infectious Disease"/>
            <person name="Wu L."/>
            <person name="Ma J."/>
        </authorList>
    </citation>
    <scope>NUCLEOTIDE SEQUENCE [LARGE SCALE GENOMIC DNA]</scope>
    <source>
        <strain evidence="2">JCM 17563</strain>
    </source>
</reference>
<dbReference type="InterPro" id="IPR013078">
    <property type="entry name" value="His_Pase_superF_clade-1"/>
</dbReference>
<dbReference type="SMART" id="SM00855">
    <property type="entry name" value="PGAM"/>
    <property type="match status" value="1"/>
</dbReference>
<protein>
    <submittedName>
        <fullName evidence="1">Histidine phosphatase family protein</fullName>
    </submittedName>
</protein>
<proteinExistence type="predicted"/>
<dbReference type="CDD" id="cd07067">
    <property type="entry name" value="HP_PGM_like"/>
    <property type="match status" value="1"/>
</dbReference>
<dbReference type="PANTHER" id="PTHR48100">
    <property type="entry name" value="BROAD-SPECIFICITY PHOSPHATASE YOR283W-RELATED"/>
    <property type="match status" value="1"/>
</dbReference>
<sequence>MPSVHLLRHGAHDDVGKRLTGRLPDRGLTEAGRGQALDAAARLDRSPPSAIYASPRRRTRETAAIVAERFGLAVMEAPALDEIDFGEWAGRDFAELDRDPRWFAWNAERDTARCPGGETQREAQARALAFTFEASARHGSTPLLVTHCDIVRSLVCWSERRSLGDIHAVRCDPGALVTLDLAATARVAA</sequence>
<dbReference type="RefSeq" id="WP_344705963.1">
    <property type="nucleotide sequence ID" value="NZ_BAABBQ010000001.1"/>
</dbReference>
<dbReference type="EMBL" id="BAABBQ010000001">
    <property type="protein sequence ID" value="GAA4011616.1"/>
    <property type="molecule type" value="Genomic_DNA"/>
</dbReference>
<name>A0ABP7SH32_9SPHN</name>
<evidence type="ECO:0000313" key="1">
    <source>
        <dbReference type="EMBL" id="GAA4011616.1"/>
    </source>
</evidence>
<dbReference type="InterPro" id="IPR050275">
    <property type="entry name" value="PGM_Phosphatase"/>
</dbReference>
<dbReference type="Pfam" id="PF00300">
    <property type="entry name" value="His_Phos_1"/>
    <property type="match status" value="1"/>
</dbReference>
<dbReference type="PANTHER" id="PTHR48100:SF62">
    <property type="entry name" value="GLUCOSYL-3-PHOSPHOGLYCERATE PHOSPHATASE"/>
    <property type="match status" value="1"/>
</dbReference>
<accession>A0ABP7SH32</accession>